<evidence type="ECO:0000313" key="5">
    <source>
        <dbReference type="EMBL" id="CAF1920294.1"/>
    </source>
</evidence>
<comment type="similarity">
    <text evidence="1">Belongs to the glycosyltransferase 15 family.</text>
</comment>
<dbReference type="Proteomes" id="UP000663887">
    <property type="component" value="Unassembled WGS sequence"/>
</dbReference>
<dbReference type="EMBL" id="CAJNOW010000636">
    <property type="protein sequence ID" value="CAF1288299.1"/>
    <property type="molecule type" value="Genomic_DNA"/>
</dbReference>
<dbReference type="GO" id="GO:0000032">
    <property type="term" value="P:cell wall mannoprotein biosynthetic process"/>
    <property type="evidence" value="ECO:0007669"/>
    <property type="project" value="TreeGrafter"/>
</dbReference>
<proteinExistence type="inferred from homology"/>
<dbReference type="Proteomes" id="UP000676336">
    <property type="component" value="Unassembled WGS sequence"/>
</dbReference>
<dbReference type="EMBL" id="CAJNRG010002071">
    <property type="protein sequence ID" value="CAF2042994.1"/>
    <property type="molecule type" value="Genomic_DNA"/>
</dbReference>
<dbReference type="InterPro" id="IPR029044">
    <property type="entry name" value="Nucleotide-diphossugar_trans"/>
</dbReference>
<dbReference type="InterPro" id="IPR002685">
    <property type="entry name" value="Glyco_trans_15"/>
</dbReference>
<dbReference type="OrthoDB" id="439943at2759"/>
<evidence type="ECO:0000256" key="2">
    <source>
        <dbReference type="ARBA" id="ARBA00022679"/>
    </source>
</evidence>
<protein>
    <submittedName>
        <fullName evidence="4">Uncharacterized protein</fullName>
    </submittedName>
</protein>
<evidence type="ECO:0000313" key="10">
    <source>
        <dbReference type="EMBL" id="CAF4192525.1"/>
    </source>
</evidence>
<dbReference type="PANTHER" id="PTHR31121:SF6">
    <property type="entry name" value="ALPHA-1,2 MANNOSYLTRANSFERASE KTR1"/>
    <property type="match status" value="1"/>
</dbReference>
<dbReference type="Proteomes" id="UP000663824">
    <property type="component" value="Unassembled WGS sequence"/>
</dbReference>
<keyword evidence="2" id="KW-0808">Transferase</keyword>
<accession>A0A815NIM7</accession>
<evidence type="ECO:0000313" key="11">
    <source>
        <dbReference type="Proteomes" id="UP000663855"/>
    </source>
</evidence>
<comment type="caution">
    <text evidence="4">The sequence shown here is derived from an EMBL/GenBank/DDBJ whole genome shotgun (WGS) entry which is preliminary data.</text>
</comment>
<dbReference type="EMBL" id="CAJNRE010000123">
    <property type="protein sequence ID" value="CAF1920294.1"/>
    <property type="molecule type" value="Genomic_DNA"/>
</dbReference>
<evidence type="ECO:0000313" key="8">
    <source>
        <dbReference type="EMBL" id="CAF3816266.1"/>
    </source>
</evidence>
<evidence type="ECO:0000313" key="9">
    <source>
        <dbReference type="EMBL" id="CAF3910758.1"/>
    </source>
</evidence>
<dbReference type="Proteomes" id="UP000681967">
    <property type="component" value="Unassembled WGS sequence"/>
</dbReference>
<dbReference type="AlphaFoldDB" id="A0A815NIM7"/>
<dbReference type="Proteomes" id="UP000681720">
    <property type="component" value="Unassembled WGS sequence"/>
</dbReference>
<reference evidence="4" key="1">
    <citation type="submission" date="2021-02" db="EMBL/GenBank/DDBJ databases">
        <authorList>
            <person name="Nowell W R."/>
        </authorList>
    </citation>
    <scope>NUCLEOTIDE SEQUENCE</scope>
</reference>
<evidence type="ECO:0000313" key="3">
    <source>
        <dbReference type="EMBL" id="CAF1288299.1"/>
    </source>
</evidence>
<dbReference type="Gene3D" id="3.90.550.10">
    <property type="entry name" value="Spore Coat Polysaccharide Biosynthesis Protein SpsA, Chain A"/>
    <property type="match status" value="1"/>
</dbReference>
<name>A0A815NIM7_9BILA</name>
<dbReference type="Proteomes" id="UP000663855">
    <property type="component" value="Unassembled WGS sequence"/>
</dbReference>
<dbReference type="Proteomes" id="UP000663842">
    <property type="component" value="Unassembled WGS sequence"/>
</dbReference>
<dbReference type="EMBL" id="CAJNOV010011129">
    <property type="protein sequence ID" value="CAF1438773.1"/>
    <property type="molecule type" value="Genomic_DNA"/>
</dbReference>
<dbReference type="SUPFAM" id="SSF53448">
    <property type="entry name" value="Nucleotide-diphospho-sugar transferases"/>
    <property type="match status" value="1"/>
</dbReference>
<dbReference type="GO" id="GO:0005794">
    <property type="term" value="C:Golgi apparatus"/>
    <property type="evidence" value="ECO:0007669"/>
    <property type="project" value="TreeGrafter"/>
</dbReference>
<sequence length="345" mass="41054">MTERGRLFLFMCLVSILFTSFYHAKSFQHINKKSLATIKQLPYRGCIVTLIRSDNLLSVNKLLNMLNSLSLYFTNIHYYTIHLFHEPTLVNQTKEQILHCASKLKIKFYEIYFNLTIRSNRSGYASMCQFWSYDIWFKYTILQQQCDYVMRFDDDSYLINFTRYDLFEEFHNNQLDYAYRIVYRDTNGLDFLRDNLRTFLPANQSRRGCIQTLCTSLNGPHGYDGLAVYNNFFLIRLNLMYEHSVIETYLKQLLSLNAFYLYRIGDANIQTICLLLVEKALKISFLKFPYNHNVHGSSDFTPTFIYYENTASVWSYRMRIPNITCHRLLIAAKYHMITKLLDEKT</sequence>
<evidence type="ECO:0000313" key="6">
    <source>
        <dbReference type="EMBL" id="CAF2042994.1"/>
    </source>
</evidence>
<dbReference type="EMBL" id="CAJOBH010002524">
    <property type="protein sequence ID" value="CAF3910758.1"/>
    <property type="molecule type" value="Genomic_DNA"/>
</dbReference>
<evidence type="ECO:0000256" key="1">
    <source>
        <dbReference type="ARBA" id="ARBA00007677"/>
    </source>
</evidence>
<evidence type="ECO:0000313" key="7">
    <source>
        <dbReference type="EMBL" id="CAF3725349.1"/>
    </source>
</evidence>
<evidence type="ECO:0000313" key="4">
    <source>
        <dbReference type="EMBL" id="CAF1438773.1"/>
    </source>
</evidence>
<dbReference type="PANTHER" id="PTHR31121">
    <property type="entry name" value="ALPHA-1,2 MANNOSYLTRANSFERASE KTR1"/>
    <property type="match status" value="1"/>
</dbReference>
<dbReference type="GO" id="GO:0000026">
    <property type="term" value="F:alpha-1,2-mannosyltransferase activity"/>
    <property type="evidence" value="ECO:0007669"/>
    <property type="project" value="TreeGrafter"/>
</dbReference>
<dbReference type="GO" id="GO:0006487">
    <property type="term" value="P:protein N-linked glycosylation"/>
    <property type="evidence" value="ECO:0007669"/>
    <property type="project" value="TreeGrafter"/>
</dbReference>
<dbReference type="EMBL" id="CAJOBJ010000350">
    <property type="protein sequence ID" value="CAF3816266.1"/>
    <property type="molecule type" value="Genomic_DNA"/>
</dbReference>
<organism evidence="4 11">
    <name type="scientific">Rotaria magnacalcarata</name>
    <dbReference type="NCBI Taxonomy" id="392030"/>
    <lineage>
        <taxon>Eukaryota</taxon>
        <taxon>Metazoa</taxon>
        <taxon>Spiralia</taxon>
        <taxon>Gnathifera</taxon>
        <taxon>Rotifera</taxon>
        <taxon>Eurotatoria</taxon>
        <taxon>Bdelloidea</taxon>
        <taxon>Philodinida</taxon>
        <taxon>Philodinidae</taxon>
        <taxon>Rotaria</taxon>
    </lineage>
</organism>
<gene>
    <name evidence="9" type="ORF">BYL167_LOCUS8964</name>
    <name evidence="4" type="ORF">CJN711_LOCUS23969</name>
    <name evidence="8" type="ORF">GIL414_LOCUS1941</name>
    <name evidence="3" type="ORF">KQP761_LOCUS4143</name>
    <name evidence="5" type="ORF">MBJ925_LOCUS1902</name>
    <name evidence="10" type="ORF">SMN809_LOCUS21528</name>
    <name evidence="7" type="ORF">UXM345_LOCUS472</name>
    <name evidence="6" type="ORF">XDN619_LOCUS7061</name>
</gene>
<dbReference type="GO" id="GO:0016020">
    <property type="term" value="C:membrane"/>
    <property type="evidence" value="ECO:0007669"/>
    <property type="project" value="InterPro"/>
</dbReference>
<dbReference type="Proteomes" id="UP000663834">
    <property type="component" value="Unassembled WGS sequence"/>
</dbReference>
<dbReference type="EMBL" id="CAJOBI010017018">
    <property type="protein sequence ID" value="CAF4192525.1"/>
    <property type="molecule type" value="Genomic_DNA"/>
</dbReference>
<dbReference type="EMBL" id="CAJOBF010000020">
    <property type="protein sequence ID" value="CAF3725349.1"/>
    <property type="molecule type" value="Genomic_DNA"/>
</dbReference>